<feature type="region of interest" description="Disordered" evidence="1">
    <location>
        <begin position="26"/>
        <end position="45"/>
    </location>
</feature>
<protein>
    <submittedName>
        <fullName evidence="2">Uncharacterized protein</fullName>
    </submittedName>
</protein>
<comment type="caution">
    <text evidence="2">The sequence shown here is derived from an EMBL/GenBank/DDBJ whole genome shotgun (WGS) entry which is preliminary data.</text>
</comment>
<gene>
    <name evidence="2" type="ORF">C7378_0550</name>
</gene>
<keyword evidence="3" id="KW-1185">Reference proteome</keyword>
<evidence type="ECO:0000313" key="2">
    <source>
        <dbReference type="EMBL" id="TCK75565.1"/>
    </source>
</evidence>
<proteinExistence type="predicted"/>
<dbReference type="AlphaFoldDB" id="A0A4R1LB41"/>
<dbReference type="EMBL" id="SMGK01000001">
    <property type="protein sequence ID" value="TCK75565.1"/>
    <property type="molecule type" value="Genomic_DNA"/>
</dbReference>
<dbReference type="Proteomes" id="UP000295210">
    <property type="component" value="Unassembled WGS sequence"/>
</dbReference>
<dbReference type="OrthoDB" id="122783at2"/>
<reference evidence="2 3" key="1">
    <citation type="submission" date="2019-03" db="EMBL/GenBank/DDBJ databases">
        <title>Genomic Encyclopedia of Type Strains, Phase IV (KMG-IV): sequencing the most valuable type-strain genomes for metagenomic binning, comparative biology and taxonomic classification.</title>
        <authorList>
            <person name="Goeker M."/>
        </authorList>
    </citation>
    <scope>NUCLEOTIDE SEQUENCE [LARGE SCALE GENOMIC DNA]</scope>
    <source>
        <strain evidence="2 3">DSM 103428</strain>
    </source>
</reference>
<accession>A0A4R1LB41</accession>
<feature type="region of interest" description="Disordered" evidence="1">
    <location>
        <begin position="51"/>
        <end position="88"/>
    </location>
</feature>
<evidence type="ECO:0000256" key="1">
    <source>
        <dbReference type="SAM" id="MobiDB-lite"/>
    </source>
</evidence>
<name>A0A4R1LB41_9BACT</name>
<evidence type="ECO:0000313" key="3">
    <source>
        <dbReference type="Proteomes" id="UP000295210"/>
    </source>
</evidence>
<organism evidence="2 3">
    <name type="scientific">Acidipila rosea</name>
    <dbReference type="NCBI Taxonomy" id="768535"/>
    <lineage>
        <taxon>Bacteria</taxon>
        <taxon>Pseudomonadati</taxon>
        <taxon>Acidobacteriota</taxon>
        <taxon>Terriglobia</taxon>
        <taxon>Terriglobales</taxon>
        <taxon>Acidobacteriaceae</taxon>
        <taxon>Acidipila</taxon>
    </lineage>
</organism>
<feature type="compositionally biased region" description="Basic and acidic residues" evidence="1">
    <location>
        <begin position="59"/>
        <end position="80"/>
    </location>
</feature>
<sequence>MEVSRIIAELDNEITRLQQARTLLAGENAPKKRGRKKSVAASTAKVLAAAPARRGSRKLSAEGRRKIAEAMKKRWAERKGQGSTKSSK</sequence>